<dbReference type="Pfam" id="PF05125">
    <property type="entry name" value="Phage_cap_P2"/>
    <property type="match status" value="1"/>
</dbReference>
<feature type="compositionally biased region" description="Polar residues" evidence="1">
    <location>
        <begin position="76"/>
        <end position="94"/>
    </location>
</feature>
<sequence>MRNATRVLFNSYVSQIALINGVPDASVQFTVAPAVQQTLVERIQQSSEFLSSISMILVPDQEGQKVGIGVTRPISGRTNTANNTRRQPTDPTDTSEMDTYRCEKTDFDWAIPYAKLDAWRHKPEFETILRDAILKQQGRDTIMIGWNGTSVAPQTDRAANPLLQDVNKGWLHKIRTVAPARWMEDGDLTPDGTKAIYIASGVELFNKDANTGAGNADTAKADYVNLDALVIDAIELLDEWQRDSTDLVVIAGRDLVHDKYFPMINAAGDSAMQQEARDRILRSEKQIGGLPAVRVPFFPANALLITSLENLAIYEQEETRRRQLKDEGEYSRVANYESANLSYVVEDYGKTALVENIRLAAKP</sequence>
<dbReference type="NCBIfam" id="TIGR01551">
    <property type="entry name" value="major_capsid_P2"/>
    <property type="match status" value="1"/>
</dbReference>
<evidence type="ECO:0000313" key="3">
    <source>
        <dbReference type="Proteomes" id="UP001187221"/>
    </source>
</evidence>
<gene>
    <name evidence="2" type="ORF">NUTIK01_07060</name>
</gene>
<organism evidence="2 3">
    <name type="scientific">Novosphingobium pituita</name>
    <dbReference type="NCBI Taxonomy" id="3056842"/>
    <lineage>
        <taxon>Bacteria</taxon>
        <taxon>Pseudomonadati</taxon>
        <taxon>Pseudomonadota</taxon>
        <taxon>Alphaproteobacteria</taxon>
        <taxon>Sphingomonadales</taxon>
        <taxon>Sphingomonadaceae</taxon>
        <taxon>Novosphingobium</taxon>
    </lineage>
</organism>
<dbReference type="EMBL" id="BTFW01000001">
    <property type="protein sequence ID" value="GMM59929.1"/>
    <property type="molecule type" value="Genomic_DNA"/>
</dbReference>
<dbReference type="RefSeq" id="WP_317973759.1">
    <property type="nucleotide sequence ID" value="NZ_BTFW01000001.1"/>
</dbReference>
<protein>
    <submittedName>
        <fullName evidence="2">Phage major capsid protein, P2 family</fullName>
    </submittedName>
</protein>
<reference evidence="2 3" key="1">
    <citation type="submission" date="2023-06" db="EMBL/GenBank/DDBJ databases">
        <title>Draft genome sequence of Novosphingobium sp. strain IK01.</title>
        <authorList>
            <person name="Hatamoto M."/>
            <person name="Ikarashi T."/>
            <person name="Yamaguchi T."/>
        </authorList>
    </citation>
    <scope>NUCLEOTIDE SEQUENCE [LARGE SCALE GENOMIC DNA]</scope>
    <source>
        <strain evidence="2 3">IK01</strain>
    </source>
</reference>
<feature type="region of interest" description="Disordered" evidence="1">
    <location>
        <begin position="70"/>
        <end position="97"/>
    </location>
</feature>
<dbReference type="Proteomes" id="UP001187221">
    <property type="component" value="Unassembled WGS sequence"/>
</dbReference>
<keyword evidence="3" id="KW-1185">Reference proteome</keyword>
<comment type="caution">
    <text evidence="2">The sequence shown here is derived from an EMBL/GenBank/DDBJ whole genome shotgun (WGS) entry which is preliminary data.</text>
</comment>
<proteinExistence type="predicted"/>
<evidence type="ECO:0000313" key="2">
    <source>
        <dbReference type="EMBL" id="GMM59929.1"/>
    </source>
</evidence>
<name>A0ABQ6P5U2_9SPHN</name>
<accession>A0ABQ6P5U2</accession>
<dbReference type="InterPro" id="IPR006441">
    <property type="entry name" value="Phage_P2_GpN"/>
</dbReference>
<evidence type="ECO:0000256" key="1">
    <source>
        <dbReference type="SAM" id="MobiDB-lite"/>
    </source>
</evidence>